<dbReference type="OrthoDB" id="337038at2759"/>
<proteinExistence type="predicted"/>
<comment type="caution">
    <text evidence="3">The sequence shown here is derived from an EMBL/GenBank/DDBJ whole genome shotgun (WGS) entry which is preliminary data.</text>
</comment>
<evidence type="ECO:0000313" key="4">
    <source>
        <dbReference type="Proteomes" id="UP000030106"/>
    </source>
</evidence>
<dbReference type="PANTHER" id="PTHR10334">
    <property type="entry name" value="CYSTEINE-RICH SECRETORY PROTEIN-RELATED"/>
    <property type="match status" value="1"/>
</dbReference>
<dbReference type="PRINTS" id="PR00837">
    <property type="entry name" value="V5TPXLIKE"/>
</dbReference>
<dbReference type="Gene3D" id="3.40.33.10">
    <property type="entry name" value="CAP"/>
    <property type="match status" value="1"/>
</dbReference>
<gene>
    <name evidence="3" type="ORF">BBAD15_g9917</name>
</gene>
<dbReference type="InterPro" id="IPR035940">
    <property type="entry name" value="CAP_sf"/>
</dbReference>
<keyword evidence="1" id="KW-0732">Signal</keyword>
<evidence type="ECO:0000259" key="2">
    <source>
        <dbReference type="SMART" id="SM00198"/>
    </source>
</evidence>
<feature type="domain" description="SCP" evidence="2">
    <location>
        <begin position="32"/>
        <end position="155"/>
    </location>
</feature>
<sequence>MFINAITKVAILVLAAVGVISAVPLEVRDHEDFEYKMLQASNWYRSQHGANALSWDQGLADYAANHASYCTRNHSGGPYGENMVFGDWSSTAGWVNSFGHERVQFDFENGGTDPATGHFTQLVWKATSAMGCGWAKCGDTYHVICEYQNRGNVVGESNRYFRENVGFQTWGSIDDQFDG</sequence>
<dbReference type="Pfam" id="PF00188">
    <property type="entry name" value="CAP"/>
    <property type="match status" value="1"/>
</dbReference>
<organism evidence="3 4">
    <name type="scientific">Beauveria bassiana D1-5</name>
    <dbReference type="NCBI Taxonomy" id="1245745"/>
    <lineage>
        <taxon>Eukaryota</taxon>
        <taxon>Fungi</taxon>
        <taxon>Dikarya</taxon>
        <taxon>Ascomycota</taxon>
        <taxon>Pezizomycotina</taxon>
        <taxon>Sordariomycetes</taxon>
        <taxon>Hypocreomycetidae</taxon>
        <taxon>Hypocreales</taxon>
        <taxon>Cordycipitaceae</taxon>
        <taxon>Beauveria</taxon>
    </lineage>
</organism>
<reference evidence="3 4" key="1">
    <citation type="submission" date="2012-10" db="EMBL/GenBank/DDBJ databases">
        <title>Genome sequencing and analysis of entomopathogenic fungi Beauveria bassiana D1-5.</title>
        <authorList>
            <person name="Li Q."/>
            <person name="Wang L."/>
            <person name="Zhang Z."/>
            <person name="Wang Q."/>
            <person name="Ren J."/>
            <person name="Wang M."/>
            <person name="Xu W."/>
            <person name="Wang J."/>
            <person name="Lu Y."/>
            <person name="Du Q."/>
            <person name="Sun Z."/>
        </authorList>
    </citation>
    <scope>NUCLEOTIDE SEQUENCE [LARGE SCALE GENOMIC DNA]</scope>
    <source>
        <strain evidence="3 4">D1-5</strain>
    </source>
</reference>
<dbReference type="InterPro" id="IPR018244">
    <property type="entry name" value="Allrgn_V5/Tpx1_CS"/>
</dbReference>
<dbReference type="AlphaFoldDB" id="A0A0A2VFD6"/>
<dbReference type="InterPro" id="IPR014044">
    <property type="entry name" value="CAP_dom"/>
</dbReference>
<dbReference type="Proteomes" id="UP000030106">
    <property type="component" value="Unassembled WGS sequence"/>
</dbReference>
<feature type="chain" id="PRO_5001995251" evidence="1">
    <location>
        <begin position="23"/>
        <end position="179"/>
    </location>
</feature>
<dbReference type="GO" id="GO:0005576">
    <property type="term" value="C:extracellular region"/>
    <property type="evidence" value="ECO:0007669"/>
    <property type="project" value="InterPro"/>
</dbReference>
<evidence type="ECO:0000313" key="3">
    <source>
        <dbReference type="EMBL" id="KGQ04845.1"/>
    </source>
</evidence>
<dbReference type="SMART" id="SM00198">
    <property type="entry name" value="SCP"/>
    <property type="match status" value="1"/>
</dbReference>
<accession>A0A0A2VFD6</accession>
<evidence type="ECO:0000256" key="1">
    <source>
        <dbReference type="SAM" id="SignalP"/>
    </source>
</evidence>
<dbReference type="EMBL" id="ANFO01001006">
    <property type="protein sequence ID" value="KGQ04845.1"/>
    <property type="molecule type" value="Genomic_DNA"/>
</dbReference>
<dbReference type="eggNOG" id="KOG3017">
    <property type="taxonomic scope" value="Eukaryota"/>
</dbReference>
<dbReference type="STRING" id="1245745.A0A0A2VFD6"/>
<name>A0A0A2VFD6_BEABA</name>
<dbReference type="PROSITE" id="PS01009">
    <property type="entry name" value="CRISP_1"/>
    <property type="match status" value="1"/>
</dbReference>
<dbReference type="HOGENOM" id="CLU_035730_6_2_1"/>
<dbReference type="SUPFAM" id="SSF55797">
    <property type="entry name" value="PR-1-like"/>
    <property type="match status" value="1"/>
</dbReference>
<feature type="signal peptide" evidence="1">
    <location>
        <begin position="1"/>
        <end position="22"/>
    </location>
</feature>
<protein>
    <submittedName>
        <fullName evidence="3">Protein PRY2</fullName>
    </submittedName>
</protein>
<dbReference type="InterPro" id="IPR001283">
    <property type="entry name" value="CRISP-related"/>
</dbReference>